<dbReference type="InterPro" id="IPR041373">
    <property type="entry name" value="RT_RNaseH"/>
</dbReference>
<dbReference type="Gene3D" id="1.10.340.70">
    <property type="match status" value="1"/>
</dbReference>
<dbReference type="Proteomes" id="UP000291020">
    <property type="component" value="Unassembled WGS sequence"/>
</dbReference>
<dbReference type="CDD" id="cd09274">
    <property type="entry name" value="RNase_HI_RT_Ty3"/>
    <property type="match status" value="1"/>
</dbReference>
<protein>
    <recommendedName>
        <fullName evidence="9">Gypsy retrotransposon integrase-like protein 1</fullName>
        <ecNumber evidence="2">3.1.26.4</ecNumber>
    </recommendedName>
</protein>
<dbReference type="FunFam" id="3.30.70.270:FF:000020">
    <property type="entry name" value="Transposon Tf2-6 polyprotein-like Protein"/>
    <property type="match status" value="1"/>
</dbReference>
<evidence type="ECO:0000256" key="1">
    <source>
        <dbReference type="ARBA" id="ARBA00010879"/>
    </source>
</evidence>
<dbReference type="Gene3D" id="3.30.70.270">
    <property type="match status" value="2"/>
</dbReference>
<evidence type="ECO:0000256" key="9">
    <source>
        <dbReference type="ARBA" id="ARBA00039658"/>
    </source>
</evidence>
<evidence type="ECO:0000256" key="7">
    <source>
        <dbReference type="ARBA" id="ARBA00022801"/>
    </source>
</evidence>
<dbReference type="EC" id="3.1.26.4" evidence="2"/>
<keyword evidence="6" id="KW-0255">Endonuclease</keyword>
<dbReference type="AlphaFoldDB" id="A0A452HWS8"/>
<evidence type="ECO:0000256" key="8">
    <source>
        <dbReference type="ARBA" id="ARBA00022918"/>
    </source>
</evidence>
<dbReference type="PROSITE" id="PS50994">
    <property type="entry name" value="INTEGRASE"/>
    <property type="match status" value="1"/>
</dbReference>
<dbReference type="GO" id="GO:0003964">
    <property type="term" value="F:RNA-directed DNA polymerase activity"/>
    <property type="evidence" value="ECO:0007669"/>
    <property type="project" value="UniProtKB-KW"/>
</dbReference>
<keyword evidence="5" id="KW-0540">Nuclease</keyword>
<dbReference type="PANTHER" id="PTHR37984">
    <property type="entry name" value="PROTEIN CBG26694"/>
    <property type="match status" value="1"/>
</dbReference>
<dbReference type="Pfam" id="PF00665">
    <property type="entry name" value="rve"/>
    <property type="match status" value="1"/>
</dbReference>
<organism evidence="13 14">
    <name type="scientific">Gopherus agassizii</name>
    <name type="common">Agassiz's desert tortoise</name>
    <dbReference type="NCBI Taxonomy" id="38772"/>
    <lineage>
        <taxon>Eukaryota</taxon>
        <taxon>Metazoa</taxon>
        <taxon>Chordata</taxon>
        <taxon>Craniata</taxon>
        <taxon>Vertebrata</taxon>
        <taxon>Euteleostomi</taxon>
        <taxon>Archelosauria</taxon>
        <taxon>Testudinata</taxon>
        <taxon>Testudines</taxon>
        <taxon>Cryptodira</taxon>
        <taxon>Durocryptodira</taxon>
        <taxon>Testudinoidea</taxon>
        <taxon>Testudinidae</taxon>
        <taxon>Gopherus</taxon>
    </lineage>
</organism>
<dbReference type="Gene3D" id="3.10.10.10">
    <property type="entry name" value="HIV Type 1 Reverse Transcriptase, subunit A, domain 1"/>
    <property type="match status" value="1"/>
</dbReference>
<dbReference type="InterPro" id="IPR036397">
    <property type="entry name" value="RNaseH_sf"/>
</dbReference>
<reference evidence="13" key="2">
    <citation type="submission" date="2025-08" db="UniProtKB">
        <authorList>
            <consortium name="Ensembl"/>
        </authorList>
    </citation>
    <scope>IDENTIFICATION</scope>
</reference>
<keyword evidence="3" id="KW-0808">Transferase</keyword>
<feature type="region of interest" description="Disordered" evidence="10">
    <location>
        <begin position="101"/>
        <end position="153"/>
    </location>
</feature>
<keyword evidence="14" id="KW-1185">Reference proteome</keyword>
<dbReference type="GO" id="GO:0003676">
    <property type="term" value="F:nucleic acid binding"/>
    <property type="evidence" value="ECO:0007669"/>
    <property type="project" value="InterPro"/>
</dbReference>
<evidence type="ECO:0000256" key="10">
    <source>
        <dbReference type="SAM" id="MobiDB-lite"/>
    </source>
</evidence>
<dbReference type="Ensembl" id="ENSGAGT00000022317.1">
    <property type="protein sequence ID" value="ENSGAGP00000019596.1"/>
    <property type="gene ID" value="ENSGAGG00000014450.1"/>
</dbReference>
<dbReference type="InterPro" id="IPR054465">
    <property type="entry name" value="Integrase_p58-like_C"/>
</dbReference>
<dbReference type="Pfam" id="PF00078">
    <property type="entry name" value="RVT_1"/>
    <property type="match status" value="1"/>
</dbReference>
<sequence length="1113" mass="124816">MPCFPGGRWEEGHWVLGHGRRGDAGPARGGGLRSDGARHLPDPDGRGRDPIQGARGKGTPEVGGQGVPQGCGGTPIFAHRGVNGGDLEVWPSNAQGALVVTRSQSRRRALRPDNGEGTRPDVQDPNPGSGERPGTRCREAAASDPASKREPVPIPVPAAEFQAELQKDPSLRKHRDRADLSAVQTMRRGCKERFLWEKGFLYREWAPPGEVESWGIRRQLVVPQKFRHKLLYLAHDIPLAGHQGIRRTRQRLLQNFYWPGVFTHVRQYCQSCDPCQRVGKARDKGKAALRPLPIIEEPFQKVAMDIVGPLSKTTRSGKKYILVVVDFATRYPEAVALSSIEADTVADALLTIFSRVGFPKEVLTDQGSNFMSALLRSLWQKCGVQHNWASAYHPQSNGLVERFNGTLKMMLKTFMNQHPQDWDKYLPHLLFAYREVPQESTGFSPFELLYGRRVRGPLDLMRDEWEGKAAPEGESVVEYVLTFRERLAELMGLARENLARAQRRQKVWYDRTARARAFATGDQVMVLIPVRRNKLQAAWEGPFKVIKQLNEVNYVVELSNRAHHRRVYHVNMMKPYYDRGNVVLAVCGHWEGQGDDPLVDLFPETKAGSPLEEIPLSDQLTPGQHAEIRGVLHLYRQLFSNQPGRTNLTVHRVETGSHPPIRCSPFRVTGKTAQDLEREVRDMLALGVIQPSSSPWASPVVLVPKKDGSIRFCVDYRKLNAITVSDAYPMPRPDELLDKLGGARYLTTMDLTKGYWQVPLDADARLKSAFITPLGLYEFLTLPFGLKGAPATFQRLVDQLLRGMESFAVAYIDDICVFSQTWEDHMSQVKQVLDRLRKAGLTVKAEKCKVGMAEVSYLGHRVGSGCLKPEPAKVEVIRDWPAPQTKKQVQAFIGMAGYYRRFVPHFSAIAGPITELCKKGKPDKVIWTEQCQEAFRALKEALVSGPVLANPDFDKPFMVFTDASDTGLGAVLMQEDEKGERHPIVYLSKKLLPREQSYAAIEKECLAMVWALKKLEPYLFGRHFTVYTDHSPLTWLHQMKGANAKLLRWSLLLQDYDMDVVHVKGSANLTVDALSRRGGPELPQVTGQSDPAQFSLQGGRDVMEQGLSVWGMG</sequence>
<keyword evidence="8" id="KW-0695">RNA-directed DNA polymerase</keyword>
<name>A0A452HWS8_9SAUR</name>
<evidence type="ECO:0000256" key="5">
    <source>
        <dbReference type="ARBA" id="ARBA00022722"/>
    </source>
</evidence>
<reference evidence="13" key="3">
    <citation type="submission" date="2025-09" db="UniProtKB">
        <authorList>
            <consortium name="Ensembl"/>
        </authorList>
    </citation>
    <scope>IDENTIFICATION</scope>
</reference>
<evidence type="ECO:0000259" key="12">
    <source>
        <dbReference type="PROSITE" id="PS50994"/>
    </source>
</evidence>
<dbReference type="InterPro" id="IPR001584">
    <property type="entry name" value="Integrase_cat-core"/>
</dbReference>
<dbReference type="InterPro" id="IPR043128">
    <property type="entry name" value="Rev_trsase/Diguanyl_cyclase"/>
</dbReference>
<feature type="compositionally biased region" description="Basic and acidic residues" evidence="10">
    <location>
        <begin position="133"/>
        <end position="151"/>
    </location>
</feature>
<dbReference type="InterPro" id="IPR050951">
    <property type="entry name" value="Retrovirus_Pol_polyprotein"/>
</dbReference>
<feature type="compositionally biased region" description="Gly residues" evidence="10">
    <location>
        <begin position="61"/>
        <end position="73"/>
    </location>
</feature>
<evidence type="ECO:0000256" key="4">
    <source>
        <dbReference type="ARBA" id="ARBA00022695"/>
    </source>
</evidence>
<dbReference type="SUPFAM" id="SSF53098">
    <property type="entry name" value="Ribonuclease H-like"/>
    <property type="match status" value="1"/>
</dbReference>
<dbReference type="InterPro" id="IPR000477">
    <property type="entry name" value="RT_dom"/>
</dbReference>
<dbReference type="Gene3D" id="3.30.420.10">
    <property type="entry name" value="Ribonuclease H-like superfamily/Ribonuclease H"/>
    <property type="match status" value="1"/>
</dbReference>
<dbReference type="InterPro" id="IPR043502">
    <property type="entry name" value="DNA/RNA_pol_sf"/>
</dbReference>
<evidence type="ECO:0000259" key="11">
    <source>
        <dbReference type="PROSITE" id="PS50878"/>
    </source>
</evidence>
<dbReference type="FunFam" id="1.10.340.70:FF:000001">
    <property type="entry name" value="Retrovirus-related Pol polyprotein from transposon gypsy-like Protein"/>
    <property type="match status" value="1"/>
</dbReference>
<evidence type="ECO:0000313" key="14">
    <source>
        <dbReference type="Proteomes" id="UP000291020"/>
    </source>
</evidence>
<dbReference type="Pfam" id="PF22938">
    <property type="entry name" value="Integrase_p58_C"/>
    <property type="match status" value="1"/>
</dbReference>
<evidence type="ECO:0000256" key="2">
    <source>
        <dbReference type="ARBA" id="ARBA00012180"/>
    </source>
</evidence>
<keyword evidence="7" id="KW-0378">Hydrolase</keyword>
<comment type="similarity">
    <text evidence="1">Belongs to the beta type-B retroviral polymerase family. HERV class-II K(HML-2) pol subfamily.</text>
</comment>
<accession>A0A452HWS8</accession>
<feature type="domain" description="Reverse transcriptase" evidence="11">
    <location>
        <begin position="684"/>
        <end position="862"/>
    </location>
</feature>
<dbReference type="GO" id="GO:0015074">
    <property type="term" value="P:DNA integration"/>
    <property type="evidence" value="ECO:0007669"/>
    <property type="project" value="InterPro"/>
</dbReference>
<dbReference type="GO" id="GO:0004523">
    <property type="term" value="F:RNA-DNA hybrid ribonuclease activity"/>
    <property type="evidence" value="ECO:0007669"/>
    <property type="project" value="UniProtKB-EC"/>
</dbReference>
<dbReference type="PANTHER" id="PTHR37984:SF5">
    <property type="entry name" value="PROTEIN NYNRIN-LIKE"/>
    <property type="match status" value="1"/>
</dbReference>
<dbReference type="Pfam" id="PF17917">
    <property type="entry name" value="RT_RNaseH"/>
    <property type="match status" value="1"/>
</dbReference>
<feature type="domain" description="Integrase catalytic" evidence="12">
    <location>
        <begin position="294"/>
        <end position="453"/>
    </location>
</feature>
<feature type="compositionally biased region" description="Basic and acidic residues" evidence="10">
    <location>
        <begin position="35"/>
        <end position="49"/>
    </location>
</feature>
<proteinExistence type="inferred from homology"/>
<dbReference type="InterPro" id="IPR012337">
    <property type="entry name" value="RNaseH-like_sf"/>
</dbReference>
<feature type="region of interest" description="Disordered" evidence="10">
    <location>
        <begin position="20"/>
        <end position="77"/>
    </location>
</feature>
<reference evidence="14" key="1">
    <citation type="journal article" date="2017" name="PLoS ONE">
        <title>The Agassiz's desert tortoise genome provides a resource for the conservation of a threatened species.</title>
        <authorList>
            <person name="Tollis M."/>
            <person name="DeNardo D.F."/>
            <person name="Cornelius J.A."/>
            <person name="Dolby G.A."/>
            <person name="Edwards T."/>
            <person name="Henen B.T."/>
            <person name="Karl A.E."/>
            <person name="Murphy R.W."/>
            <person name="Kusumi K."/>
        </authorList>
    </citation>
    <scope>NUCLEOTIDE SEQUENCE [LARGE SCALE GENOMIC DNA]</scope>
</reference>
<dbReference type="Pfam" id="PF17921">
    <property type="entry name" value="Integrase_H2C2"/>
    <property type="match status" value="1"/>
</dbReference>
<evidence type="ECO:0000313" key="13">
    <source>
        <dbReference type="Ensembl" id="ENSGAGP00000019596.1"/>
    </source>
</evidence>
<dbReference type="PROSITE" id="PS50878">
    <property type="entry name" value="RT_POL"/>
    <property type="match status" value="1"/>
</dbReference>
<keyword evidence="4" id="KW-0548">Nucleotidyltransferase</keyword>
<evidence type="ECO:0000256" key="6">
    <source>
        <dbReference type="ARBA" id="ARBA00022759"/>
    </source>
</evidence>
<evidence type="ECO:0000256" key="3">
    <source>
        <dbReference type="ARBA" id="ARBA00022679"/>
    </source>
</evidence>
<dbReference type="InterPro" id="IPR041588">
    <property type="entry name" value="Integrase_H2C2"/>
</dbReference>
<dbReference type="SUPFAM" id="SSF56672">
    <property type="entry name" value="DNA/RNA polymerases"/>
    <property type="match status" value="1"/>
</dbReference>
<dbReference type="CDD" id="cd01647">
    <property type="entry name" value="RT_LTR"/>
    <property type="match status" value="1"/>
</dbReference>
<dbReference type="STRING" id="38772.ENSGAGP00000019596"/>
<feature type="compositionally biased region" description="Basic and acidic residues" evidence="10">
    <location>
        <begin position="110"/>
        <end position="122"/>
    </location>
</feature>
<dbReference type="FunFam" id="3.30.420.10:FF:000032">
    <property type="entry name" value="Retrovirus-related Pol polyprotein from transposon 297-like Protein"/>
    <property type="match status" value="1"/>
</dbReference>